<keyword evidence="6 10" id="KW-0249">Electron transport</keyword>
<evidence type="ECO:0000256" key="3">
    <source>
        <dbReference type="ARBA" id="ARBA00022448"/>
    </source>
</evidence>
<keyword evidence="7 10" id="KW-0496">Mitochondrion</keyword>
<keyword evidence="3 10" id="KW-0813">Transport</keyword>
<evidence type="ECO:0000256" key="4">
    <source>
        <dbReference type="ARBA" id="ARBA00022660"/>
    </source>
</evidence>
<keyword evidence="8 10" id="KW-0472">Membrane</keyword>
<dbReference type="Gene3D" id="1.10.287.20">
    <property type="entry name" value="Ubiquinol-cytochrome C reductase hinge domain"/>
    <property type="match status" value="1"/>
</dbReference>
<organism evidence="13">
    <name type="scientific">Menopon gallinae</name>
    <name type="common">poultry shaft louse</name>
    <dbReference type="NCBI Taxonomy" id="328185"/>
    <lineage>
        <taxon>Eukaryota</taxon>
        <taxon>Metazoa</taxon>
        <taxon>Ecdysozoa</taxon>
        <taxon>Arthropoda</taxon>
        <taxon>Hexapoda</taxon>
        <taxon>Insecta</taxon>
        <taxon>Pterygota</taxon>
        <taxon>Neoptera</taxon>
        <taxon>Paraneoptera</taxon>
        <taxon>Psocodea</taxon>
        <taxon>Troctomorpha</taxon>
        <taxon>Phthiraptera</taxon>
        <taxon>Amblycera</taxon>
        <taxon>Menoponidae</taxon>
        <taxon>Menopon</taxon>
    </lineage>
</organism>
<dbReference type="InterPro" id="IPR036811">
    <property type="entry name" value="Ubol_cytC_Rdtase_hinge_dom_sf"/>
</dbReference>
<accession>A0AAW2HBQ3</accession>
<evidence type="ECO:0000256" key="2">
    <source>
        <dbReference type="ARBA" id="ARBA00006498"/>
    </source>
</evidence>
<comment type="similarity">
    <text evidence="2 10">Belongs to the UQCRH/QCR6 family.</text>
</comment>
<evidence type="ECO:0000256" key="9">
    <source>
        <dbReference type="ARBA" id="ARBA00023157"/>
    </source>
</evidence>
<gene>
    <name evidence="13" type="ORF">PYX00_009407</name>
</gene>
<protein>
    <recommendedName>
        <fullName evidence="10">Cytochrome b-c1 complex subunit 6</fullName>
    </recommendedName>
</protein>
<dbReference type="Pfam" id="PF02320">
    <property type="entry name" value="UCR_hinge"/>
    <property type="match status" value="1"/>
</dbReference>
<reference evidence="13" key="1">
    <citation type="journal article" date="2024" name="Gigascience">
        <title>Chromosome-level genome of the poultry shaft louse Menopon gallinae provides insight into the host-switching and adaptive evolution of parasitic lice.</title>
        <authorList>
            <person name="Xu Y."/>
            <person name="Ma L."/>
            <person name="Liu S."/>
            <person name="Liang Y."/>
            <person name="Liu Q."/>
            <person name="He Z."/>
            <person name="Tian L."/>
            <person name="Duan Y."/>
            <person name="Cai W."/>
            <person name="Li H."/>
            <person name="Song F."/>
        </authorList>
    </citation>
    <scope>NUCLEOTIDE SEQUENCE</scope>
    <source>
        <strain evidence="13">Cailab_2023a</strain>
    </source>
</reference>
<dbReference type="GO" id="GO:0006122">
    <property type="term" value="P:mitochondrial electron transport, ubiquinol to cytochrome c"/>
    <property type="evidence" value="ECO:0007669"/>
    <property type="project" value="InterPro"/>
</dbReference>
<proteinExistence type="inferred from homology"/>
<dbReference type="AlphaFoldDB" id="A0AAW2HBQ3"/>
<evidence type="ECO:0000313" key="13">
    <source>
        <dbReference type="EMBL" id="KAL0267028.1"/>
    </source>
</evidence>
<comment type="subcellular location">
    <subcellularLocation>
        <location evidence="1">Mitochondrion inner membrane</location>
        <topology evidence="1">Peripheral membrane protein</topology>
        <orientation evidence="1">Intermembrane side</orientation>
    </subcellularLocation>
</comment>
<evidence type="ECO:0000256" key="5">
    <source>
        <dbReference type="ARBA" id="ARBA00022792"/>
    </source>
</evidence>
<dbReference type="FunFam" id="1.10.287.20:FF:000001">
    <property type="entry name" value="Cytochrome b-c1 complex subunit 6"/>
    <property type="match status" value="1"/>
</dbReference>
<comment type="function">
    <text evidence="10">Component of the ubiquinol-cytochrome c oxidoreductase, a multisubunit transmembrane complex that is part of the mitochondrial electron transport chain which drives oxidative phosphorylation.</text>
</comment>
<sequence>MENIFKAIFSSFKIPVVKADEELVDPQTVLKEQCGQEHCAAFQEKYDACNQRVNSKKNTSETCAEELFDFLECVDHCVAKSLFSKLK</sequence>
<dbReference type="GO" id="GO:0005743">
    <property type="term" value="C:mitochondrial inner membrane"/>
    <property type="evidence" value="ECO:0007669"/>
    <property type="project" value="UniProtKB-SubCell"/>
</dbReference>
<evidence type="ECO:0000256" key="1">
    <source>
        <dbReference type="ARBA" id="ARBA00004137"/>
    </source>
</evidence>
<evidence type="ECO:0000259" key="12">
    <source>
        <dbReference type="Pfam" id="PF02320"/>
    </source>
</evidence>
<evidence type="ECO:0000256" key="10">
    <source>
        <dbReference type="PIRNR" id="PIRNR000019"/>
    </source>
</evidence>
<evidence type="ECO:0000256" key="8">
    <source>
        <dbReference type="ARBA" id="ARBA00023136"/>
    </source>
</evidence>
<comment type="caution">
    <text evidence="13">The sequence shown here is derived from an EMBL/GenBank/DDBJ whole genome shotgun (WGS) entry which is preliminary data.</text>
</comment>
<name>A0AAW2HBQ3_9NEOP</name>
<evidence type="ECO:0000256" key="6">
    <source>
        <dbReference type="ARBA" id="ARBA00022982"/>
    </source>
</evidence>
<dbReference type="EMBL" id="JARGDH010000005">
    <property type="protein sequence ID" value="KAL0267028.1"/>
    <property type="molecule type" value="Genomic_DNA"/>
</dbReference>
<feature type="domain" description="Ubiquinol-cytochrome C reductase hinge" evidence="12">
    <location>
        <begin position="25"/>
        <end position="87"/>
    </location>
</feature>
<evidence type="ECO:0000256" key="11">
    <source>
        <dbReference type="PIRSR" id="PIRSR000019-1"/>
    </source>
</evidence>
<keyword evidence="4 10" id="KW-0679">Respiratory chain</keyword>
<dbReference type="InterPro" id="IPR023184">
    <property type="entry name" value="Ubol_cytC_Rdtase_hinge_dom"/>
</dbReference>
<dbReference type="PANTHER" id="PTHR15336">
    <property type="entry name" value="UBIQUINOL-CYTOCHROME C REDUCTASE COMPLEX 7.8 KDA PROTEIN"/>
    <property type="match status" value="1"/>
</dbReference>
<keyword evidence="5 10" id="KW-0999">Mitochondrion inner membrane</keyword>
<dbReference type="SUPFAM" id="SSF81531">
    <property type="entry name" value="Non-heme 11 kDa protein of cytochrome bc1 complex (Ubiquinol-cytochrome c reductase)"/>
    <property type="match status" value="1"/>
</dbReference>
<feature type="disulfide bond" evidence="11">
    <location>
        <begin position="49"/>
        <end position="63"/>
    </location>
</feature>
<dbReference type="PANTHER" id="PTHR15336:SF0">
    <property type="entry name" value="CYTOCHROME B-C1 COMPLEX SUBUNIT 6, MITOCHONDRIAL"/>
    <property type="match status" value="1"/>
</dbReference>
<dbReference type="InterPro" id="IPR003422">
    <property type="entry name" value="Cyt_b-c1_6"/>
</dbReference>
<evidence type="ECO:0000256" key="7">
    <source>
        <dbReference type="ARBA" id="ARBA00023128"/>
    </source>
</evidence>
<keyword evidence="9 11" id="KW-1015">Disulfide bond</keyword>
<feature type="disulfide bond" evidence="11">
    <location>
        <begin position="34"/>
        <end position="77"/>
    </location>
</feature>
<dbReference type="PIRSF" id="PIRSF000019">
    <property type="entry name" value="Bc1_11K"/>
    <property type="match status" value="1"/>
</dbReference>